<dbReference type="OrthoDB" id="9797417at2"/>
<dbReference type="AlphaFoldDB" id="A0A0D0KVI8"/>
<dbReference type="SUPFAM" id="SSF55729">
    <property type="entry name" value="Acyl-CoA N-acyltransferases (Nat)"/>
    <property type="match status" value="1"/>
</dbReference>
<dbReference type="PANTHER" id="PTHR43800:SF1">
    <property type="entry name" value="PEPTIDYL-LYSINE N-ACETYLTRANSFERASE YJAB"/>
    <property type="match status" value="1"/>
</dbReference>
<gene>
    <name evidence="4" type="ORF">RU07_16110</name>
</gene>
<evidence type="ECO:0000256" key="2">
    <source>
        <dbReference type="ARBA" id="ARBA00023315"/>
    </source>
</evidence>
<name>A0A0D0KVI8_AGRTU</name>
<organism evidence="4 5">
    <name type="scientific">Agrobacterium tumefaciens</name>
    <dbReference type="NCBI Taxonomy" id="358"/>
    <lineage>
        <taxon>Bacteria</taxon>
        <taxon>Pseudomonadati</taxon>
        <taxon>Pseudomonadota</taxon>
        <taxon>Alphaproteobacteria</taxon>
        <taxon>Hyphomicrobiales</taxon>
        <taxon>Rhizobiaceae</taxon>
        <taxon>Rhizobium/Agrobacterium group</taxon>
        <taxon>Agrobacterium</taxon>
        <taxon>Agrobacterium tumefaciens complex</taxon>
    </lineage>
</organism>
<dbReference type="PROSITE" id="PS51186">
    <property type="entry name" value="GNAT"/>
    <property type="match status" value="1"/>
</dbReference>
<reference evidence="4 5" key="1">
    <citation type="submission" date="2014-12" db="EMBL/GenBank/DDBJ databases">
        <title>16Stimator: statistical estimation of ribosomal gene copy numbers from draft genome assemblies.</title>
        <authorList>
            <person name="Perisin M.A."/>
            <person name="Vetter M."/>
            <person name="Gilbert J.A."/>
            <person name="Bergelson J."/>
        </authorList>
    </citation>
    <scope>NUCLEOTIDE SEQUENCE [LARGE SCALE GENOMIC DNA]</scope>
    <source>
        <strain evidence="4 5">MEJ076</strain>
    </source>
</reference>
<protein>
    <submittedName>
        <fullName evidence="4">Acetyltransferase</fullName>
    </submittedName>
</protein>
<dbReference type="Gene3D" id="3.40.630.30">
    <property type="match status" value="1"/>
</dbReference>
<dbReference type="InterPro" id="IPR016181">
    <property type="entry name" value="Acyl_CoA_acyltransferase"/>
</dbReference>
<evidence type="ECO:0000259" key="3">
    <source>
        <dbReference type="PROSITE" id="PS51186"/>
    </source>
</evidence>
<evidence type="ECO:0000313" key="4">
    <source>
        <dbReference type="EMBL" id="KIQ01133.1"/>
    </source>
</evidence>
<dbReference type="InterPro" id="IPR000182">
    <property type="entry name" value="GNAT_dom"/>
</dbReference>
<feature type="domain" description="N-acetyltransferase" evidence="3">
    <location>
        <begin position="6"/>
        <end position="148"/>
    </location>
</feature>
<comment type="caution">
    <text evidence="4">The sequence shown here is derived from an EMBL/GenBank/DDBJ whole genome shotgun (WGS) entry which is preliminary data.</text>
</comment>
<evidence type="ECO:0000313" key="5">
    <source>
        <dbReference type="Proteomes" id="UP000035017"/>
    </source>
</evidence>
<dbReference type="Pfam" id="PF13508">
    <property type="entry name" value="Acetyltransf_7"/>
    <property type="match status" value="1"/>
</dbReference>
<evidence type="ECO:0000256" key="1">
    <source>
        <dbReference type="ARBA" id="ARBA00022679"/>
    </source>
</evidence>
<dbReference type="Proteomes" id="UP000035017">
    <property type="component" value="Unassembled WGS sequence"/>
</dbReference>
<accession>A0A0D0KVI8</accession>
<dbReference type="CDD" id="cd04301">
    <property type="entry name" value="NAT_SF"/>
    <property type="match status" value="1"/>
</dbReference>
<dbReference type="EMBL" id="JXQV01000015">
    <property type="protein sequence ID" value="KIQ01133.1"/>
    <property type="molecule type" value="Genomic_DNA"/>
</dbReference>
<proteinExistence type="predicted"/>
<keyword evidence="2" id="KW-0012">Acyltransferase</keyword>
<dbReference type="PANTHER" id="PTHR43800">
    <property type="entry name" value="PEPTIDYL-LYSINE N-ACETYLTRANSFERASE YJAB"/>
    <property type="match status" value="1"/>
</dbReference>
<sequence length="150" mass="17347">MKNHNVVIRPYTPDSDLRKLSRIWLDASRLAHPFIGEQRLQMQRVLIEDQYLPDAETWVACIDNLPCGFISLLDTFVGGIFVSPDRQGLGIGRRLIAHALNRKGELELEVYTDNRQAMAFYIRLGFQELSRRSRDDEGYPFENARLRLIG</sequence>
<keyword evidence="1 4" id="KW-0808">Transferase</keyword>
<dbReference type="GO" id="GO:0016747">
    <property type="term" value="F:acyltransferase activity, transferring groups other than amino-acyl groups"/>
    <property type="evidence" value="ECO:0007669"/>
    <property type="project" value="InterPro"/>
</dbReference>